<evidence type="ECO:0000313" key="7">
    <source>
        <dbReference type="Proteomes" id="UP000193355"/>
    </source>
</evidence>
<dbReference type="Pfam" id="PF04085">
    <property type="entry name" value="MreC"/>
    <property type="match status" value="1"/>
</dbReference>
<comment type="similarity">
    <text evidence="1">Belongs to the MreC family.</text>
</comment>
<dbReference type="Proteomes" id="UP000193355">
    <property type="component" value="Unassembled WGS sequence"/>
</dbReference>
<sequence length="258" mass="28167">MENRQPQIISGLCAVALGLLLTLSTGSETIVKLMGQIGGILEFIERPGIFIRETYIGAQGWIKERDHVLAHLEKLERENDGLFLALHMKEALDVRESVLSSTKDSMVDLRLPLSWWDRLRINKGGIDGVSPGDPVLQDGFLIGRVASVETSRSWVSLISSTGEMIPVVIRETRDVGVITGDGTGSLWLRYIPDGSQIKEGMTLDTALIGESIPAGIPVGSLSGVTRESDHGITEYKVIPGGSLSRIYGVRVFRRESDE</sequence>
<dbReference type="EMBL" id="FXBB01000010">
    <property type="protein sequence ID" value="SMG24433.1"/>
    <property type="molecule type" value="Genomic_DNA"/>
</dbReference>
<evidence type="ECO:0000256" key="4">
    <source>
        <dbReference type="ARBA" id="ARBA00032089"/>
    </source>
</evidence>
<dbReference type="InterPro" id="IPR042177">
    <property type="entry name" value="Cell/Rod_1"/>
</dbReference>
<evidence type="ECO:0000313" key="6">
    <source>
        <dbReference type="EMBL" id="SMG24433.1"/>
    </source>
</evidence>
<dbReference type="GO" id="GO:0008360">
    <property type="term" value="P:regulation of cell shape"/>
    <property type="evidence" value="ECO:0007669"/>
    <property type="project" value="UniProtKB-KW"/>
</dbReference>
<dbReference type="STRING" id="561720.SAMN06275492_11025"/>
<dbReference type="AlphaFoldDB" id="A0A1X7J9E3"/>
<dbReference type="Gene3D" id="2.40.10.350">
    <property type="entry name" value="Rod shape-determining protein MreC, domain 2"/>
    <property type="match status" value="1"/>
</dbReference>
<keyword evidence="3" id="KW-0133">Cell shape</keyword>
<dbReference type="RefSeq" id="WP_159448241.1">
    <property type="nucleotide sequence ID" value="NZ_FXBB01000010.1"/>
</dbReference>
<evidence type="ECO:0000256" key="1">
    <source>
        <dbReference type="ARBA" id="ARBA00009369"/>
    </source>
</evidence>
<reference evidence="7" key="1">
    <citation type="submission" date="2017-04" db="EMBL/GenBank/DDBJ databases">
        <authorList>
            <person name="Varghese N."/>
            <person name="Submissions S."/>
        </authorList>
    </citation>
    <scope>NUCLEOTIDE SEQUENCE [LARGE SCALE GENOMIC DNA]</scope>
    <source>
        <strain evidence="7">USBA 82</strain>
    </source>
</reference>
<proteinExistence type="inferred from homology"/>
<dbReference type="GO" id="GO:0005886">
    <property type="term" value="C:plasma membrane"/>
    <property type="evidence" value="ECO:0007669"/>
    <property type="project" value="TreeGrafter"/>
</dbReference>
<evidence type="ECO:0000256" key="2">
    <source>
        <dbReference type="ARBA" id="ARBA00013855"/>
    </source>
</evidence>
<dbReference type="OrthoDB" id="3935at2"/>
<organism evidence="6 7">
    <name type="scientific">Dethiosulfovibrio salsuginis</name>
    <dbReference type="NCBI Taxonomy" id="561720"/>
    <lineage>
        <taxon>Bacteria</taxon>
        <taxon>Thermotogati</taxon>
        <taxon>Synergistota</taxon>
        <taxon>Synergistia</taxon>
        <taxon>Synergistales</taxon>
        <taxon>Dethiosulfovibrionaceae</taxon>
        <taxon>Dethiosulfovibrio</taxon>
    </lineage>
</organism>
<name>A0A1X7J9E3_9BACT</name>
<protein>
    <recommendedName>
        <fullName evidence="2">Cell shape-determining protein MreC</fullName>
    </recommendedName>
    <alternativeName>
        <fullName evidence="4">Cell shape protein MreC</fullName>
    </alternativeName>
</protein>
<dbReference type="PANTHER" id="PTHR34138">
    <property type="entry name" value="CELL SHAPE-DETERMINING PROTEIN MREC"/>
    <property type="match status" value="1"/>
</dbReference>
<dbReference type="InterPro" id="IPR055342">
    <property type="entry name" value="MreC_beta-barrel_core"/>
</dbReference>
<dbReference type="PANTHER" id="PTHR34138:SF1">
    <property type="entry name" value="CELL SHAPE-DETERMINING PROTEIN MREC"/>
    <property type="match status" value="1"/>
</dbReference>
<evidence type="ECO:0000256" key="3">
    <source>
        <dbReference type="ARBA" id="ARBA00022960"/>
    </source>
</evidence>
<dbReference type="InterPro" id="IPR007221">
    <property type="entry name" value="MreC"/>
</dbReference>
<dbReference type="InterPro" id="IPR042175">
    <property type="entry name" value="Cell/Rod_MreC_2"/>
</dbReference>
<feature type="domain" description="Rod shape-determining protein MreC beta-barrel core" evidence="5">
    <location>
        <begin position="112"/>
        <end position="252"/>
    </location>
</feature>
<dbReference type="Gene3D" id="2.40.10.340">
    <property type="entry name" value="Rod shape-determining protein MreC, domain 1"/>
    <property type="match status" value="1"/>
</dbReference>
<keyword evidence="7" id="KW-1185">Reference proteome</keyword>
<accession>A0A1X7J9E3</accession>
<gene>
    <name evidence="6" type="ORF">SAMN06275492_11025</name>
</gene>
<evidence type="ECO:0000259" key="5">
    <source>
        <dbReference type="Pfam" id="PF04085"/>
    </source>
</evidence>